<reference evidence="1" key="1">
    <citation type="journal article" date="2014" name="Int. J. Syst. Evol. Microbiol.">
        <title>Complete genome sequence of Corynebacterium casei LMG S-19264T (=DSM 44701T), isolated from a smear-ripened cheese.</title>
        <authorList>
            <consortium name="US DOE Joint Genome Institute (JGI-PGF)"/>
            <person name="Walter F."/>
            <person name="Albersmeier A."/>
            <person name="Kalinowski J."/>
            <person name="Ruckert C."/>
        </authorList>
    </citation>
    <scope>NUCLEOTIDE SEQUENCE</scope>
    <source>
        <strain evidence="1">CGMCC 1.15371</strain>
    </source>
</reference>
<organism evidence="1 2">
    <name type="scientific">Pullulanibacillus camelliae</name>
    <dbReference type="NCBI Taxonomy" id="1707096"/>
    <lineage>
        <taxon>Bacteria</taxon>
        <taxon>Bacillati</taxon>
        <taxon>Bacillota</taxon>
        <taxon>Bacilli</taxon>
        <taxon>Bacillales</taxon>
        <taxon>Sporolactobacillaceae</taxon>
        <taxon>Pullulanibacillus</taxon>
    </lineage>
</organism>
<dbReference type="RefSeq" id="WP_188690585.1">
    <property type="nucleotide sequence ID" value="NZ_BMIR01000004.1"/>
</dbReference>
<dbReference type="Pfam" id="PF19754">
    <property type="entry name" value="DUF6241"/>
    <property type="match status" value="1"/>
</dbReference>
<keyword evidence="2" id="KW-1185">Reference proteome</keyword>
<reference evidence="1" key="2">
    <citation type="submission" date="2020-09" db="EMBL/GenBank/DDBJ databases">
        <authorList>
            <person name="Sun Q."/>
            <person name="Zhou Y."/>
        </authorList>
    </citation>
    <scope>NUCLEOTIDE SEQUENCE</scope>
    <source>
        <strain evidence="1">CGMCC 1.15371</strain>
    </source>
</reference>
<evidence type="ECO:0000313" key="2">
    <source>
        <dbReference type="Proteomes" id="UP000628775"/>
    </source>
</evidence>
<dbReference type="Proteomes" id="UP000628775">
    <property type="component" value="Unassembled WGS sequence"/>
</dbReference>
<dbReference type="AlphaFoldDB" id="A0A8J2VPG9"/>
<gene>
    <name evidence="1" type="ORF">GCM10011391_11740</name>
</gene>
<dbReference type="EMBL" id="BMIR01000004">
    <property type="protein sequence ID" value="GGE34767.1"/>
    <property type="molecule type" value="Genomic_DNA"/>
</dbReference>
<name>A0A8J2VPG9_9BACL</name>
<accession>A0A8J2VPG9</accession>
<protein>
    <submittedName>
        <fullName evidence="1">Uncharacterized protein</fullName>
    </submittedName>
</protein>
<evidence type="ECO:0000313" key="1">
    <source>
        <dbReference type="EMBL" id="GGE34767.1"/>
    </source>
</evidence>
<comment type="caution">
    <text evidence="1">The sequence shown here is derived from an EMBL/GenBank/DDBJ whole genome shotgun (WGS) entry which is preliminary data.</text>
</comment>
<proteinExistence type="predicted"/>
<dbReference type="InterPro" id="IPR046208">
    <property type="entry name" value="DUF6241"/>
</dbReference>
<sequence length="46" mass="5407">MTQERVDRLFKGLDENTLTHGDFYRSILTRWSKGDFSHVAQDHNAI</sequence>